<sequence>MTGAYAFTDYRSQGQTVPYVIVDIGPPPTNTISPFGAYVALSRSHGSQNIRLLRPFNKSLFQTHPSQELREAEAKLMELAKETKDIWDAKLQSLRS</sequence>
<keyword evidence="2" id="KW-1185">Reference proteome</keyword>
<dbReference type="OrthoDB" id="2986975at2759"/>
<evidence type="ECO:0000313" key="2">
    <source>
        <dbReference type="Proteomes" id="UP000053477"/>
    </source>
</evidence>
<proteinExistence type="predicted"/>
<gene>
    <name evidence="1" type="ORF">SCHPADRAFT_835367</name>
</gene>
<organism evidence="1 2">
    <name type="scientific">Schizopora paradoxa</name>
    <dbReference type="NCBI Taxonomy" id="27342"/>
    <lineage>
        <taxon>Eukaryota</taxon>
        <taxon>Fungi</taxon>
        <taxon>Dikarya</taxon>
        <taxon>Basidiomycota</taxon>
        <taxon>Agaricomycotina</taxon>
        <taxon>Agaricomycetes</taxon>
        <taxon>Hymenochaetales</taxon>
        <taxon>Schizoporaceae</taxon>
        <taxon>Schizopora</taxon>
    </lineage>
</organism>
<name>A0A0H2RFX3_9AGAM</name>
<accession>A0A0H2RFX3</accession>
<reference evidence="1 2" key="1">
    <citation type="submission" date="2015-04" db="EMBL/GenBank/DDBJ databases">
        <title>Complete genome sequence of Schizopora paradoxa KUC8140, a cosmopolitan wood degrader in East Asia.</title>
        <authorList>
            <consortium name="DOE Joint Genome Institute"/>
            <person name="Min B."/>
            <person name="Park H."/>
            <person name="Jang Y."/>
            <person name="Kim J.-J."/>
            <person name="Kim K.H."/>
            <person name="Pangilinan J."/>
            <person name="Lipzen A."/>
            <person name="Riley R."/>
            <person name="Grigoriev I.V."/>
            <person name="Spatafora J.W."/>
            <person name="Choi I.-G."/>
        </authorList>
    </citation>
    <scope>NUCLEOTIDE SEQUENCE [LARGE SCALE GENOMIC DNA]</scope>
    <source>
        <strain evidence="1 2">KUC8140</strain>
    </source>
</reference>
<dbReference type="Proteomes" id="UP000053477">
    <property type="component" value="Unassembled WGS sequence"/>
</dbReference>
<evidence type="ECO:0000313" key="1">
    <source>
        <dbReference type="EMBL" id="KLO08413.1"/>
    </source>
</evidence>
<dbReference type="InParanoid" id="A0A0H2RFX3"/>
<dbReference type="EMBL" id="KQ086092">
    <property type="protein sequence ID" value="KLO08413.1"/>
    <property type="molecule type" value="Genomic_DNA"/>
</dbReference>
<dbReference type="AlphaFoldDB" id="A0A0H2RFX3"/>
<protein>
    <submittedName>
        <fullName evidence="1">Uncharacterized protein</fullName>
    </submittedName>
</protein>